<dbReference type="VEuPathDB" id="FungiDB:CC1G_05405"/>
<gene>
    <name evidence="6" type="ORF">CC1G_05405</name>
</gene>
<keyword evidence="4 5" id="KW-0472">Membrane</keyword>
<protein>
    <recommendedName>
        <fullName evidence="8">RTA1-domain-containing protein</fullName>
    </recommendedName>
</protein>
<dbReference type="Pfam" id="PF04479">
    <property type="entry name" value="RTA1"/>
    <property type="match status" value="1"/>
</dbReference>
<evidence type="ECO:0000256" key="1">
    <source>
        <dbReference type="ARBA" id="ARBA00004141"/>
    </source>
</evidence>
<dbReference type="OrthoDB" id="3358017at2759"/>
<organism evidence="6 7">
    <name type="scientific">Coprinopsis cinerea (strain Okayama-7 / 130 / ATCC MYA-4618 / FGSC 9003)</name>
    <name type="common">Inky cap fungus</name>
    <name type="synonym">Hormographiella aspergillata</name>
    <dbReference type="NCBI Taxonomy" id="240176"/>
    <lineage>
        <taxon>Eukaryota</taxon>
        <taxon>Fungi</taxon>
        <taxon>Dikarya</taxon>
        <taxon>Basidiomycota</taxon>
        <taxon>Agaricomycotina</taxon>
        <taxon>Agaricomycetes</taxon>
        <taxon>Agaricomycetidae</taxon>
        <taxon>Agaricales</taxon>
        <taxon>Agaricineae</taxon>
        <taxon>Psathyrellaceae</taxon>
        <taxon>Coprinopsis</taxon>
    </lineage>
</organism>
<feature type="transmembrane region" description="Helical" evidence="5">
    <location>
        <begin position="122"/>
        <end position="145"/>
    </location>
</feature>
<keyword evidence="2 5" id="KW-0812">Transmembrane</keyword>
<dbReference type="FunCoup" id="A8NQ00">
    <property type="interactions" value="30"/>
</dbReference>
<dbReference type="EMBL" id="AACS02000008">
    <property type="protein sequence ID" value="EAU86411.2"/>
    <property type="molecule type" value="Genomic_DNA"/>
</dbReference>
<keyword evidence="7" id="KW-1185">Reference proteome</keyword>
<comment type="subcellular location">
    <subcellularLocation>
        <location evidence="1">Membrane</location>
        <topology evidence="1">Multi-pass membrane protein</topology>
    </subcellularLocation>
</comment>
<dbReference type="STRING" id="240176.A8NQ00"/>
<dbReference type="GO" id="GO:0005886">
    <property type="term" value="C:plasma membrane"/>
    <property type="evidence" value="ECO:0007669"/>
    <property type="project" value="TreeGrafter"/>
</dbReference>
<dbReference type="AlphaFoldDB" id="A8NQ00"/>
<feature type="transmembrane region" description="Helical" evidence="5">
    <location>
        <begin position="12"/>
        <end position="34"/>
    </location>
</feature>
<dbReference type="GO" id="GO:0000324">
    <property type="term" value="C:fungal-type vacuole"/>
    <property type="evidence" value="ECO:0007669"/>
    <property type="project" value="TreeGrafter"/>
</dbReference>
<dbReference type="Proteomes" id="UP000001861">
    <property type="component" value="Unassembled WGS sequence"/>
</dbReference>
<accession>A8NQ00</accession>
<evidence type="ECO:0008006" key="8">
    <source>
        <dbReference type="Google" id="ProtNLM"/>
    </source>
</evidence>
<feature type="transmembrane region" description="Helical" evidence="5">
    <location>
        <begin position="46"/>
        <end position="65"/>
    </location>
</feature>
<comment type="caution">
    <text evidence="6">The sequence shown here is derived from an EMBL/GenBank/DDBJ whole genome shotgun (WGS) entry which is preliminary data.</text>
</comment>
<dbReference type="OMA" id="PYNNDAF"/>
<proteinExistence type="predicted"/>
<dbReference type="KEGG" id="cci:CC1G_05405"/>
<dbReference type="GeneID" id="6011975"/>
<feature type="transmembrane region" description="Helical" evidence="5">
    <location>
        <begin position="77"/>
        <end position="101"/>
    </location>
</feature>
<name>A8NQ00_COPC7</name>
<sequence length="292" mass="33138">MSEPYTREVDNAYGYIPTLYVCIIFVVLFAISTSAHIVQACMRRQWFIFPTIIFCGVLEVLGWATRLWSHYEPFIFLPFQIQIVATIVGPTPLLAANFVIFGRIIRCLGTSYSRLAPRWYMMIFFACDFLSLVIQAVGGAIAAQAETLEGANRGGNIMLGGIAFQLSVIVFYSILVLEYFTRFMKDRPVNTIKPSHKDYAPRGELTKELKFMLAALSFNTLCLFIRAIYRTIELVDGWNGRVITTEVYFNVLDGAMIVLAIYTFNFFHPGWLVEQPFPVKREGSSSSAEVEF</sequence>
<evidence type="ECO:0000256" key="5">
    <source>
        <dbReference type="SAM" id="Phobius"/>
    </source>
</evidence>
<evidence type="ECO:0000256" key="4">
    <source>
        <dbReference type="ARBA" id="ARBA00023136"/>
    </source>
</evidence>
<evidence type="ECO:0000256" key="3">
    <source>
        <dbReference type="ARBA" id="ARBA00022989"/>
    </source>
</evidence>
<keyword evidence="3 5" id="KW-1133">Transmembrane helix</keyword>
<dbReference type="RefSeq" id="XP_001835443.2">
    <property type="nucleotide sequence ID" value="XM_001835391.2"/>
</dbReference>
<dbReference type="PANTHER" id="PTHR31465">
    <property type="entry name" value="PROTEIN RTA1-RELATED"/>
    <property type="match status" value="1"/>
</dbReference>
<dbReference type="InParanoid" id="A8NQ00"/>
<dbReference type="InterPro" id="IPR007568">
    <property type="entry name" value="RTA1"/>
</dbReference>
<dbReference type="eggNOG" id="ENOG502QU4U">
    <property type="taxonomic scope" value="Eukaryota"/>
</dbReference>
<evidence type="ECO:0000256" key="2">
    <source>
        <dbReference type="ARBA" id="ARBA00022692"/>
    </source>
</evidence>
<feature type="transmembrane region" description="Helical" evidence="5">
    <location>
        <begin position="249"/>
        <end position="267"/>
    </location>
</feature>
<reference evidence="6 7" key="1">
    <citation type="journal article" date="2010" name="Proc. Natl. Acad. Sci. U.S.A.">
        <title>Insights into evolution of multicellular fungi from the assembled chromosomes of the mushroom Coprinopsis cinerea (Coprinus cinereus).</title>
        <authorList>
            <person name="Stajich J.E."/>
            <person name="Wilke S.K."/>
            <person name="Ahren D."/>
            <person name="Au C.H."/>
            <person name="Birren B.W."/>
            <person name="Borodovsky M."/>
            <person name="Burns C."/>
            <person name="Canback B."/>
            <person name="Casselton L.A."/>
            <person name="Cheng C.K."/>
            <person name="Deng J."/>
            <person name="Dietrich F.S."/>
            <person name="Fargo D.C."/>
            <person name="Farman M.L."/>
            <person name="Gathman A.C."/>
            <person name="Goldberg J."/>
            <person name="Guigo R."/>
            <person name="Hoegger P.J."/>
            <person name="Hooker J.B."/>
            <person name="Huggins A."/>
            <person name="James T.Y."/>
            <person name="Kamada T."/>
            <person name="Kilaru S."/>
            <person name="Kodira C."/>
            <person name="Kues U."/>
            <person name="Kupfer D."/>
            <person name="Kwan H.S."/>
            <person name="Lomsadze A."/>
            <person name="Li W."/>
            <person name="Lilly W.W."/>
            <person name="Ma L.J."/>
            <person name="Mackey A.J."/>
            <person name="Manning G."/>
            <person name="Martin F."/>
            <person name="Muraguchi H."/>
            <person name="Natvig D.O."/>
            <person name="Palmerini H."/>
            <person name="Ramesh M.A."/>
            <person name="Rehmeyer C.J."/>
            <person name="Roe B.A."/>
            <person name="Shenoy N."/>
            <person name="Stanke M."/>
            <person name="Ter-Hovhannisyan V."/>
            <person name="Tunlid A."/>
            <person name="Velagapudi R."/>
            <person name="Vision T.J."/>
            <person name="Zeng Q."/>
            <person name="Zolan M.E."/>
            <person name="Pukkila P.J."/>
        </authorList>
    </citation>
    <scope>NUCLEOTIDE SEQUENCE [LARGE SCALE GENOMIC DNA]</scope>
    <source>
        <strain evidence="7">Okayama-7 / 130 / ATCC MYA-4618 / FGSC 9003</strain>
    </source>
</reference>
<evidence type="ECO:0000313" key="6">
    <source>
        <dbReference type="EMBL" id="EAU86411.2"/>
    </source>
</evidence>
<dbReference type="HOGENOM" id="CLU_033465_6_0_1"/>
<evidence type="ECO:0000313" key="7">
    <source>
        <dbReference type="Proteomes" id="UP000001861"/>
    </source>
</evidence>
<dbReference type="PANTHER" id="PTHR31465:SF9">
    <property type="entry name" value="SPHINGOID LONG-CHAIN BASE TRANSPORTER RSB1"/>
    <property type="match status" value="1"/>
</dbReference>
<feature type="transmembrane region" description="Helical" evidence="5">
    <location>
        <begin position="157"/>
        <end position="177"/>
    </location>
</feature>